<proteinExistence type="predicted"/>
<keyword evidence="2" id="KW-1185">Reference proteome</keyword>
<dbReference type="EMBL" id="CCKQ01008527">
    <property type="protein sequence ID" value="CDW79990.1"/>
    <property type="molecule type" value="Genomic_DNA"/>
</dbReference>
<gene>
    <name evidence="1" type="primary">Contig627.g692</name>
    <name evidence="1" type="ORF">STYLEM_8982</name>
</gene>
<name>A0A078ACL1_STYLE</name>
<dbReference type="Gene3D" id="3.40.50.410">
    <property type="entry name" value="von Willebrand factor, type A domain"/>
    <property type="match status" value="1"/>
</dbReference>
<organism evidence="1 2">
    <name type="scientific">Stylonychia lemnae</name>
    <name type="common">Ciliate</name>
    <dbReference type="NCBI Taxonomy" id="5949"/>
    <lineage>
        <taxon>Eukaryota</taxon>
        <taxon>Sar</taxon>
        <taxon>Alveolata</taxon>
        <taxon>Ciliophora</taxon>
        <taxon>Intramacronucleata</taxon>
        <taxon>Spirotrichea</taxon>
        <taxon>Stichotrichia</taxon>
        <taxon>Sporadotrichida</taxon>
        <taxon>Oxytrichidae</taxon>
        <taxon>Stylonychinae</taxon>
        <taxon>Stylonychia</taxon>
    </lineage>
</organism>
<dbReference type="AlphaFoldDB" id="A0A078ACL1"/>
<evidence type="ECO:0008006" key="3">
    <source>
        <dbReference type="Google" id="ProtNLM"/>
    </source>
</evidence>
<evidence type="ECO:0000313" key="2">
    <source>
        <dbReference type="Proteomes" id="UP000039865"/>
    </source>
</evidence>
<dbReference type="SUPFAM" id="SSF53300">
    <property type="entry name" value="vWA-like"/>
    <property type="match status" value="1"/>
</dbReference>
<dbReference type="OMA" id="CEGCTAF"/>
<dbReference type="InParanoid" id="A0A078ACL1"/>
<reference evidence="1 2" key="1">
    <citation type="submission" date="2014-06" db="EMBL/GenBank/DDBJ databases">
        <authorList>
            <person name="Swart Estienne"/>
        </authorList>
    </citation>
    <scope>NUCLEOTIDE SEQUENCE [LARGE SCALE GENOMIC DNA]</scope>
    <source>
        <strain evidence="1 2">130c</strain>
    </source>
</reference>
<dbReference type="OrthoDB" id="299997at2759"/>
<accession>A0A078ACL1</accession>
<evidence type="ECO:0000313" key="1">
    <source>
        <dbReference type="EMBL" id="CDW79990.1"/>
    </source>
</evidence>
<protein>
    <recommendedName>
        <fullName evidence="3">VWFA domain-containing protein</fullName>
    </recommendedName>
</protein>
<dbReference type="Proteomes" id="UP000039865">
    <property type="component" value="Unassembled WGS sequence"/>
</dbReference>
<dbReference type="InterPro" id="IPR036465">
    <property type="entry name" value="vWFA_dom_sf"/>
</dbReference>
<sequence>MDRQQVQSALLFAALGFEPASQSTLSRKLENIRPNGGTSLRDATAQGVQIMIQLNAAIHQLQTGGVYKFVHIVITDGQDTSSNISFEELGAAFYAIGASLPKEFIRTVFVGIDLADDQKAQTELTAISLLGGDTSEIHNIQNTKISQILEKVRLELGIRSQRQQLVISQGDQTLCVARESHQPLLKVSEEHYAVLFNLDISGSMTGRKMEQVEILTQNKQLLQEIEKVRQGRKWTFCKVLKAIALVIFCPIWCPLVCCAKVCCQ</sequence>